<dbReference type="Proteomes" id="UP000245207">
    <property type="component" value="Unassembled WGS sequence"/>
</dbReference>
<feature type="compositionally biased region" description="Polar residues" evidence="1">
    <location>
        <begin position="1"/>
        <end position="25"/>
    </location>
</feature>
<name>A0A2U1MP12_ARTAN</name>
<evidence type="ECO:0000313" key="2">
    <source>
        <dbReference type="EMBL" id="PWA62956.1"/>
    </source>
</evidence>
<evidence type="ECO:0000256" key="1">
    <source>
        <dbReference type="SAM" id="MobiDB-lite"/>
    </source>
</evidence>
<dbReference type="OrthoDB" id="1914915at2759"/>
<keyword evidence="3" id="KW-1185">Reference proteome</keyword>
<dbReference type="PANTHER" id="PTHR47718">
    <property type="entry name" value="OS01G0519700 PROTEIN"/>
    <property type="match status" value="1"/>
</dbReference>
<gene>
    <name evidence="2" type="ORF">CTI12_AA359150</name>
</gene>
<protein>
    <submittedName>
        <fullName evidence="2">Zinc finger, SWIM-type, MULE transposase domain, FHY3/FAR1 family</fullName>
    </submittedName>
</protein>
<dbReference type="EMBL" id="PKPP01004739">
    <property type="protein sequence ID" value="PWA62956.1"/>
    <property type="molecule type" value="Genomic_DNA"/>
</dbReference>
<sequence>MSNSTDNDSMQDEPSTPRSIDNVQVNVVDAESVPQAGSYQPTPPGKGVKQSKKDKSKTDTSSSDITKVVKVIKRRKRASQRCDAKLYFVLGRPLKIIGPDLCRKDDFKQRLCDIVWTDKIDHDVFESEWESIMNDFSLNDNKWLNDMFEMRTNWIPAYFRHEPMSGLMRTTSRSESENHVLGQITNPYLSLVEFRSHYDTAIDSQRYIYGKNTHNSNYKTPDLKTHLVIEKEAADCYTHTIFYDVQDEIFSSLMHCCSLSLQESDSCSTFVIRDTEADYRIKGSWVQAKYEVTYVPDPCSAKCTCLRYKCFEIYSNIEESPHHLVGDIQKLHIYGDDQTALMEKAKLDVPNPPKLNTNEAYTRTLSVTEPAELTIFTPTCINNKGQVIRTRRKSRSKIAIVLGD</sequence>
<proteinExistence type="predicted"/>
<dbReference type="PANTHER" id="PTHR47718:SF17">
    <property type="entry name" value="PROTEIN FAR1-RELATED SEQUENCE 5-LIKE"/>
    <property type="match status" value="1"/>
</dbReference>
<dbReference type="AlphaFoldDB" id="A0A2U1MP12"/>
<comment type="caution">
    <text evidence="2">The sequence shown here is derived from an EMBL/GenBank/DDBJ whole genome shotgun (WGS) entry which is preliminary data.</text>
</comment>
<organism evidence="2 3">
    <name type="scientific">Artemisia annua</name>
    <name type="common">Sweet wormwood</name>
    <dbReference type="NCBI Taxonomy" id="35608"/>
    <lineage>
        <taxon>Eukaryota</taxon>
        <taxon>Viridiplantae</taxon>
        <taxon>Streptophyta</taxon>
        <taxon>Embryophyta</taxon>
        <taxon>Tracheophyta</taxon>
        <taxon>Spermatophyta</taxon>
        <taxon>Magnoliopsida</taxon>
        <taxon>eudicotyledons</taxon>
        <taxon>Gunneridae</taxon>
        <taxon>Pentapetalae</taxon>
        <taxon>asterids</taxon>
        <taxon>campanulids</taxon>
        <taxon>Asterales</taxon>
        <taxon>Asteraceae</taxon>
        <taxon>Asteroideae</taxon>
        <taxon>Anthemideae</taxon>
        <taxon>Artemisiinae</taxon>
        <taxon>Artemisia</taxon>
    </lineage>
</organism>
<evidence type="ECO:0000313" key="3">
    <source>
        <dbReference type="Proteomes" id="UP000245207"/>
    </source>
</evidence>
<accession>A0A2U1MP12</accession>
<reference evidence="2 3" key="1">
    <citation type="journal article" date="2018" name="Mol. Plant">
        <title>The genome of Artemisia annua provides insight into the evolution of Asteraceae family and artemisinin biosynthesis.</title>
        <authorList>
            <person name="Shen Q."/>
            <person name="Zhang L."/>
            <person name="Liao Z."/>
            <person name="Wang S."/>
            <person name="Yan T."/>
            <person name="Shi P."/>
            <person name="Liu M."/>
            <person name="Fu X."/>
            <person name="Pan Q."/>
            <person name="Wang Y."/>
            <person name="Lv Z."/>
            <person name="Lu X."/>
            <person name="Zhang F."/>
            <person name="Jiang W."/>
            <person name="Ma Y."/>
            <person name="Chen M."/>
            <person name="Hao X."/>
            <person name="Li L."/>
            <person name="Tang Y."/>
            <person name="Lv G."/>
            <person name="Zhou Y."/>
            <person name="Sun X."/>
            <person name="Brodelius P.E."/>
            <person name="Rose J.K.C."/>
            <person name="Tang K."/>
        </authorList>
    </citation>
    <scope>NUCLEOTIDE SEQUENCE [LARGE SCALE GENOMIC DNA]</scope>
    <source>
        <strain evidence="3">cv. Huhao1</strain>
        <tissue evidence="2">Leaf</tissue>
    </source>
</reference>
<feature type="region of interest" description="Disordered" evidence="1">
    <location>
        <begin position="1"/>
        <end position="64"/>
    </location>
</feature>